<dbReference type="GeneID" id="54362954"/>
<evidence type="ECO:0000313" key="2">
    <source>
        <dbReference type="RefSeq" id="XP_033458606.1"/>
    </source>
</evidence>
<name>A0A6J3M0L1_9PEZI</name>
<evidence type="ECO:0000313" key="1">
    <source>
        <dbReference type="Proteomes" id="UP000504637"/>
    </source>
</evidence>
<dbReference type="RefSeq" id="XP_033458606.1">
    <property type="nucleotide sequence ID" value="XM_033605154.1"/>
</dbReference>
<gene>
    <name evidence="2" type="ORF">K489DRAFT_381561</name>
</gene>
<protein>
    <submittedName>
        <fullName evidence="2">Uncharacterized protein</fullName>
    </submittedName>
</protein>
<sequence>MLERIHDPRRTFCLSAIEMMHGFLSLGDGSPEDFAPTTPFLHSAVTAAYLRMRWRHAPSPPARGLQQERGRSRVMCRVAFQKNKHLNPHACWEYTESETQAAPLDMEDVWDVVHIPVYFMDQIDAVVHRDLAARTSSGLKLSWAGQKQGIRLGYGLFAGLSNTA</sequence>
<organism evidence="2">
    <name type="scientific">Dissoconium aciculare CBS 342.82</name>
    <dbReference type="NCBI Taxonomy" id="1314786"/>
    <lineage>
        <taxon>Eukaryota</taxon>
        <taxon>Fungi</taxon>
        <taxon>Dikarya</taxon>
        <taxon>Ascomycota</taxon>
        <taxon>Pezizomycotina</taxon>
        <taxon>Dothideomycetes</taxon>
        <taxon>Dothideomycetidae</taxon>
        <taxon>Mycosphaerellales</taxon>
        <taxon>Dissoconiaceae</taxon>
        <taxon>Dissoconium</taxon>
    </lineage>
</organism>
<dbReference type="Proteomes" id="UP000504637">
    <property type="component" value="Unplaced"/>
</dbReference>
<reference evidence="2" key="2">
    <citation type="submission" date="2020-04" db="EMBL/GenBank/DDBJ databases">
        <authorList>
            <consortium name="NCBI Genome Project"/>
        </authorList>
    </citation>
    <scope>NUCLEOTIDE SEQUENCE</scope>
    <source>
        <strain evidence="2">CBS 342.82</strain>
    </source>
</reference>
<accession>A0A6J3M0L1</accession>
<dbReference type="AlphaFoldDB" id="A0A6J3M0L1"/>
<keyword evidence="1" id="KW-1185">Reference proteome</keyword>
<reference evidence="2" key="1">
    <citation type="submission" date="2020-01" db="EMBL/GenBank/DDBJ databases">
        <authorList>
            <consortium name="DOE Joint Genome Institute"/>
            <person name="Haridas S."/>
            <person name="Albert R."/>
            <person name="Binder M."/>
            <person name="Bloem J."/>
            <person name="Labutti K."/>
            <person name="Salamov A."/>
            <person name="Andreopoulos B."/>
            <person name="Baker S.E."/>
            <person name="Barry K."/>
            <person name="Bills G."/>
            <person name="Bluhm B.H."/>
            <person name="Cannon C."/>
            <person name="Castanera R."/>
            <person name="Culley D.E."/>
            <person name="Daum C."/>
            <person name="Ezra D."/>
            <person name="Gonzalez J.B."/>
            <person name="Henrissat B."/>
            <person name="Kuo A."/>
            <person name="Liang C."/>
            <person name="Lipzen A."/>
            <person name="Lutzoni F."/>
            <person name="Magnuson J."/>
            <person name="Mondo S."/>
            <person name="Nolan M."/>
            <person name="Ohm R."/>
            <person name="Pangilinan J."/>
            <person name="Park H.-J."/>
            <person name="Ramirez L."/>
            <person name="Alfaro M."/>
            <person name="Sun H."/>
            <person name="Tritt A."/>
            <person name="Yoshinaga Y."/>
            <person name="Zwiers L.-H."/>
            <person name="Turgeon B.G."/>
            <person name="Goodwin S.B."/>
            <person name="Spatafora J.W."/>
            <person name="Crous P.W."/>
            <person name="Grigoriev I.V."/>
        </authorList>
    </citation>
    <scope>NUCLEOTIDE SEQUENCE</scope>
    <source>
        <strain evidence="2">CBS 342.82</strain>
    </source>
</reference>
<reference evidence="2" key="3">
    <citation type="submission" date="2025-08" db="UniProtKB">
        <authorList>
            <consortium name="RefSeq"/>
        </authorList>
    </citation>
    <scope>IDENTIFICATION</scope>
    <source>
        <strain evidence="2">CBS 342.82</strain>
    </source>
</reference>
<proteinExistence type="predicted"/>